<feature type="transmembrane region" description="Helical" evidence="1">
    <location>
        <begin position="28"/>
        <end position="47"/>
    </location>
</feature>
<dbReference type="EMBL" id="JACVVK020000265">
    <property type="protein sequence ID" value="KAK7481292.1"/>
    <property type="molecule type" value="Genomic_DNA"/>
</dbReference>
<dbReference type="InterPro" id="IPR028994">
    <property type="entry name" value="Integrin_alpha_N"/>
</dbReference>
<keyword evidence="1" id="KW-0812">Transmembrane</keyword>
<name>A0ABD0K3E8_9CAEN</name>
<accession>A0ABD0K3E8</accession>
<reference evidence="2 3" key="1">
    <citation type="journal article" date="2023" name="Sci. Data">
        <title>Genome assembly of the Korean intertidal mud-creeper Batillaria attramentaria.</title>
        <authorList>
            <person name="Patra A.K."/>
            <person name="Ho P.T."/>
            <person name="Jun S."/>
            <person name="Lee S.J."/>
            <person name="Kim Y."/>
            <person name="Won Y.J."/>
        </authorList>
    </citation>
    <scope>NUCLEOTIDE SEQUENCE [LARGE SCALE GENOMIC DNA]</scope>
    <source>
        <strain evidence="2">Wonlab-2016</strain>
    </source>
</reference>
<dbReference type="Proteomes" id="UP001519460">
    <property type="component" value="Unassembled WGS sequence"/>
</dbReference>
<evidence type="ECO:0000313" key="2">
    <source>
        <dbReference type="EMBL" id="KAK7481292.1"/>
    </source>
</evidence>
<keyword evidence="3" id="KW-1185">Reference proteome</keyword>
<feature type="non-terminal residue" evidence="2">
    <location>
        <position position="1"/>
    </location>
</feature>
<proteinExistence type="predicted"/>
<dbReference type="Gene3D" id="2.130.10.130">
    <property type="entry name" value="Integrin alpha, N-terminal"/>
    <property type="match status" value="1"/>
</dbReference>
<gene>
    <name evidence="2" type="ORF">BaRGS_00027552</name>
</gene>
<keyword evidence="1" id="KW-0472">Membrane</keyword>
<organism evidence="2 3">
    <name type="scientific">Batillaria attramentaria</name>
    <dbReference type="NCBI Taxonomy" id="370345"/>
    <lineage>
        <taxon>Eukaryota</taxon>
        <taxon>Metazoa</taxon>
        <taxon>Spiralia</taxon>
        <taxon>Lophotrochozoa</taxon>
        <taxon>Mollusca</taxon>
        <taxon>Gastropoda</taxon>
        <taxon>Caenogastropoda</taxon>
        <taxon>Sorbeoconcha</taxon>
        <taxon>Cerithioidea</taxon>
        <taxon>Batillariidae</taxon>
        <taxon>Batillaria</taxon>
    </lineage>
</organism>
<comment type="caution">
    <text evidence="2">The sequence shown here is derived from an EMBL/GenBank/DDBJ whole genome shotgun (WGS) entry which is preliminary data.</text>
</comment>
<evidence type="ECO:0000313" key="3">
    <source>
        <dbReference type="Proteomes" id="UP001519460"/>
    </source>
</evidence>
<keyword evidence="1" id="KW-1133">Transmembrane helix</keyword>
<sequence length="77" mass="8377">TVPGYQVSAMSSGSERGWLTVTGHSTRLVLWTVFGFSVLRAALAFNVDTNKPIIYKGPSGSYFGYSVAMLENRKGGW</sequence>
<dbReference type="AlphaFoldDB" id="A0ABD0K3E8"/>
<evidence type="ECO:0000256" key="1">
    <source>
        <dbReference type="SAM" id="Phobius"/>
    </source>
</evidence>
<protein>
    <submittedName>
        <fullName evidence="2">Uncharacterized protein</fullName>
    </submittedName>
</protein>